<dbReference type="InterPro" id="IPR003380">
    <property type="entry name" value="SKI/SNO/DAC"/>
</dbReference>
<dbReference type="InterPro" id="IPR010919">
    <property type="entry name" value="SAND-like_dom_sf"/>
</dbReference>
<reference evidence="3" key="1">
    <citation type="journal article" date="2014" name="Nat. Genet.">
        <title>Genome and transcriptome of the porcine whipworm Trichuris suis.</title>
        <authorList>
            <person name="Jex A.R."/>
            <person name="Nejsum P."/>
            <person name="Schwarz E.M."/>
            <person name="Hu L."/>
            <person name="Young N.D."/>
            <person name="Hall R.S."/>
            <person name="Korhonen P.K."/>
            <person name="Liao S."/>
            <person name="Thamsborg S."/>
            <person name="Xia J."/>
            <person name="Xu P."/>
            <person name="Wang S."/>
            <person name="Scheerlinck J.P."/>
            <person name="Hofmann A."/>
            <person name="Sternberg P.W."/>
            <person name="Wang J."/>
            <person name="Gasser R.B."/>
        </authorList>
    </citation>
    <scope>NUCLEOTIDE SEQUENCE [LARGE SCALE GENOMIC DNA]</scope>
    <source>
        <strain evidence="3">DCEP-RM93F</strain>
    </source>
</reference>
<dbReference type="PANTHER" id="PTHR10005:SF25">
    <property type="entry name" value="SNO ONCOGENE, ISOFORM B"/>
    <property type="match status" value="1"/>
</dbReference>
<dbReference type="AlphaFoldDB" id="A0A085NM45"/>
<dbReference type="Pfam" id="PF02437">
    <property type="entry name" value="Ski_Sno_DHD"/>
    <property type="match status" value="1"/>
</dbReference>
<dbReference type="InterPro" id="IPR037000">
    <property type="entry name" value="Ski_DNA-bd_sf"/>
</dbReference>
<evidence type="ECO:0000313" key="3">
    <source>
        <dbReference type="EMBL" id="KFD70541.1"/>
    </source>
</evidence>
<dbReference type="GO" id="GO:0030514">
    <property type="term" value="P:negative regulation of BMP signaling pathway"/>
    <property type="evidence" value="ECO:0007669"/>
    <property type="project" value="TreeGrafter"/>
</dbReference>
<dbReference type="SUPFAM" id="SSF63763">
    <property type="entry name" value="SAND domain-like"/>
    <property type="match status" value="1"/>
</dbReference>
<sequence>MSLLFQSVAVGRTLGGRVYLTGLFLEHSLASWTRRSESPTSLIYNAIKSYCTRLSLFLAAMIKNETGRLVQLLKRFQGGQAASLDPVTAAASSATVNDSNPDSSLTAHAISDRRVERLASCCDQEHVPRPIADDALLMDLYRVQRVFPVKPTPVLVPRDSGLPLRCEQTLFEGEWITCFVIGGEKRLCLTQFMHSRSLRRFTFSDINKTCAYLNIHCPPCSREQMEALKLLNVLPVTFTNSALITKTDAVRLYGFLCLQSKAPLLDKRKSDSSTTVGGLSGKKSALSFIPVEHDCFGGCRGRFYRDLYDKPTAECVKCDQCGELLTAKAFVSHAHCNFERHVCHWGFNSDNWPSYIHLPLEEQGNTLYAYAMEQLKTSFEEAEKQAALKRCYTELPQESNRKRFCLDTSDMSSEIMRNNLVAIAPSVYYDNVFLKAYASALIANQNFMRSRDSEVGAFTNGEHSAVHTGSSAFTGDCLTVRNGVQPCRPADAYADRRNSVMANVFSRETVNEQSKSMKRKLSSYPEEQSQNVNASEQCSFSSGTIEGKDDLFALLKQYVSDPAGIEKINAKFLECLSDAETRLRYLEMHNRILLEELFQIENRKQVSNGGILPMAALFNKAYL</sequence>
<dbReference type="SUPFAM" id="SSF46955">
    <property type="entry name" value="Putative DNA-binding domain"/>
    <property type="match status" value="1"/>
</dbReference>
<proteinExistence type="inferred from homology"/>
<dbReference type="GO" id="GO:0005634">
    <property type="term" value="C:nucleus"/>
    <property type="evidence" value="ECO:0007669"/>
    <property type="project" value="TreeGrafter"/>
</dbReference>
<evidence type="ECO:0000259" key="2">
    <source>
        <dbReference type="SMART" id="SM01046"/>
    </source>
</evidence>
<name>A0A085NM45_9BILA</name>
<dbReference type="PANTHER" id="PTHR10005">
    <property type="entry name" value="SKI ONCOGENE-RELATED"/>
    <property type="match status" value="1"/>
</dbReference>
<accession>A0A085NM45</accession>
<dbReference type="GO" id="GO:0046332">
    <property type="term" value="F:SMAD binding"/>
    <property type="evidence" value="ECO:0007669"/>
    <property type="project" value="InterPro"/>
</dbReference>
<dbReference type="Gene3D" id="3.10.260.20">
    <property type="entry name" value="Ski"/>
    <property type="match status" value="1"/>
</dbReference>
<evidence type="ECO:0000256" key="1">
    <source>
        <dbReference type="ARBA" id="ARBA00009513"/>
    </source>
</evidence>
<dbReference type="GO" id="GO:0005667">
    <property type="term" value="C:transcription regulator complex"/>
    <property type="evidence" value="ECO:0007669"/>
    <property type="project" value="TreeGrafter"/>
</dbReference>
<gene>
    <name evidence="3" type="ORF">M514_01039</name>
</gene>
<dbReference type="Gene3D" id="3.10.390.10">
    <property type="entry name" value="SAND domain-like"/>
    <property type="match status" value="1"/>
</dbReference>
<dbReference type="InterPro" id="IPR023216">
    <property type="entry name" value="Tscrpt_reg_SKI_SnoN"/>
</dbReference>
<organism evidence="3">
    <name type="scientific">Trichuris suis</name>
    <name type="common">pig whipworm</name>
    <dbReference type="NCBI Taxonomy" id="68888"/>
    <lineage>
        <taxon>Eukaryota</taxon>
        <taxon>Metazoa</taxon>
        <taxon>Ecdysozoa</taxon>
        <taxon>Nematoda</taxon>
        <taxon>Enoplea</taxon>
        <taxon>Dorylaimia</taxon>
        <taxon>Trichinellida</taxon>
        <taxon>Trichuridae</taxon>
        <taxon>Trichuris</taxon>
    </lineage>
</organism>
<dbReference type="Pfam" id="PF08782">
    <property type="entry name" value="c-SKI_SMAD_bind"/>
    <property type="match status" value="1"/>
</dbReference>
<dbReference type="GO" id="GO:0000978">
    <property type="term" value="F:RNA polymerase II cis-regulatory region sequence-specific DNA binding"/>
    <property type="evidence" value="ECO:0007669"/>
    <property type="project" value="TreeGrafter"/>
</dbReference>
<dbReference type="InterPro" id="IPR014890">
    <property type="entry name" value="c-SKI_SMAD4-bd_dom"/>
</dbReference>
<dbReference type="GO" id="GO:0005737">
    <property type="term" value="C:cytoplasm"/>
    <property type="evidence" value="ECO:0007669"/>
    <property type="project" value="TreeGrafter"/>
</dbReference>
<dbReference type="SMART" id="SM01046">
    <property type="entry name" value="c-SKI_SMAD_bind"/>
    <property type="match status" value="1"/>
</dbReference>
<comment type="similarity">
    <text evidence="1">Belongs to the SKI family.</text>
</comment>
<dbReference type="EMBL" id="KL367487">
    <property type="protein sequence ID" value="KFD70541.1"/>
    <property type="molecule type" value="Genomic_DNA"/>
</dbReference>
<feature type="domain" description="c-SKI SMAD4-binding" evidence="2">
    <location>
        <begin position="287"/>
        <end position="380"/>
    </location>
</feature>
<dbReference type="InterPro" id="IPR009061">
    <property type="entry name" value="DNA-bd_dom_put_sf"/>
</dbReference>
<dbReference type="Proteomes" id="UP000030758">
    <property type="component" value="Unassembled WGS sequence"/>
</dbReference>
<dbReference type="GO" id="GO:0000981">
    <property type="term" value="F:DNA-binding transcription factor activity, RNA polymerase II-specific"/>
    <property type="evidence" value="ECO:0007669"/>
    <property type="project" value="TreeGrafter"/>
</dbReference>
<dbReference type="CDD" id="cd21079">
    <property type="entry name" value="DHD_Ski_Sno"/>
    <property type="match status" value="1"/>
</dbReference>
<protein>
    <recommendedName>
        <fullName evidence="2">c-SKI SMAD4-binding domain-containing protein</fullName>
    </recommendedName>
</protein>